<protein>
    <submittedName>
        <fullName evidence="1">Uncharacterized protein</fullName>
    </submittedName>
</protein>
<reference evidence="1 2" key="1">
    <citation type="submission" date="2023-10" db="EMBL/GenBank/DDBJ databases">
        <title>Comparative genomics analysis reveals potential genetic determinants of host preference in Cryptosporidium xiaoi.</title>
        <authorList>
            <person name="Xiao L."/>
            <person name="Li J."/>
        </authorList>
    </citation>
    <scope>NUCLEOTIDE SEQUENCE [LARGE SCALE GENOMIC DNA]</scope>
    <source>
        <strain evidence="1 2">52996</strain>
    </source>
</reference>
<accession>A0AAV9XUV2</accession>
<name>A0AAV9XUV2_9CRYT</name>
<proteinExistence type="predicted"/>
<dbReference type="EMBL" id="JAWDEY010000032">
    <property type="protein sequence ID" value="KAK6588476.1"/>
    <property type="molecule type" value="Genomic_DNA"/>
</dbReference>
<dbReference type="AlphaFoldDB" id="A0AAV9XUV2"/>
<evidence type="ECO:0000313" key="1">
    <source>
        <dbReference type="EMBL" id="KAK6588476.1"/>
    </source>
</evidence>
<gene>
    <name evidence="1" type="ORF">RS030_4635</name>
</gene>
<evidence type="ECO:0000313" key="2">
    <source>
        <dbReference type="Proteomes" id="UP001311799"/>
    </source>
</evidence>
<organism evidence="1 2">
    <name type="scientific">Cryptosporidium xiaoi</name>
    <dbReference type="NCBI Taxonomy" id="659607"/>
    <lineage>
        <taxon>Eukaryota</taxon>
        <taxon>Sar</taxon>
        <taxon>Alveolata</taxon>
        <taxon>Apicomplexa</taxon>
        <taxon>Conoidasida</taxon>
        <taxon>Coccidia</taxon>
        <taxon>Eucoccidiorida</taxon>
        <taxon>Eimeriorina</taxon>
        <taxon>Cryptosporidiidae</taxon>
        <taxon>Cryptosporidium</taxon>
    </lineage>
</organism>
<comment type="caution">
    <text evidence="1">The sequence shown here is derived from an EMBL/GenBank/DDBJ whole genome shotgun (WGS) entry which is preliminary data.</text>
</comment>
<keyword evidence="2" id="KW-1185">Reference proteome</keyword>
<sequence>MSVTTASKPPFDAFRDEYSLSEGLSFDSFILVNDPRCKKKSQNIVKAESLSPIQLFLRPFMQCCAPRNRKTKKIRINISSYSETTRSSVPSTRFTQELDINEVEPDNPNSFIENNKNLLWSINLPYEYGIPIISESQRRFACLLWGLKNEYGSVVSERTIRKIFEVAKNKRENVDLVREYKSNPDLQLLKLFRDGLSVTAEEAFNEILNFHTPEYSMLAIISRGRCFAFYSKSTDEKNNIFCLFDASSRYETGPRLIGFTNLNDLKKHVISEFSHDHETKSKVSEGFHVTLFQGRVTWSNKTDLPNPIIKKDYKEKNEAMIRLGRLNDSKFDAKVIYGELQKATTRPTDEDHFFTYQNNLMNISK</sequence>
<dbReference type="Proteomes" id="UP001311799">
    <property type="component" value="Unassembled WGS sequence"/>
</dbReference>